<dbReference type="InterPro" id="IPR051906">
    <property type="entry name" value="TolC-like"/>
</dbReference>
<dbReference type="GO" id="GO:0015288">
    <property type="term" value="F:porin activity"/>
    <property type="evidence" value="ECO:0007669"/>
    <property type="project" value="TreeGrafter"/>
</dbReference>
<reference evidence="9 10" key="1">
    <citation type="journal article" date="2018" name="ISME J.">
        <title>A methanotrophic archaeon couples anaerobic oxidation of methane to Fe(III) reduction.</title>
        <authorList>
            <person name="Cai C."/>
            <person name="Leu A.O."/>
            <person name="Xie G.J."/>
            <person name="Guo J."/>
            <person name="Feng Y."/>
            <person name="Zhao J.X."/>
            <person name="Tyson G.W."/>
            <person name="Yuan Z."/>
            <person name="Hu S."/>
        </authorList>
    </citation>
    <scope>NUCLEOTIDE SEQUENCE [LARGE SCALE GENOMIC DNA]</scope>
    <source>
        <strain evidence="9">FeB_12</strain>
    </source>
</reference>
<dbReference type="GO" id="GO:0015562">
    <property type="term" value="F:efflux transmembrane transporter activity"/>
    <property type="evidence" value="ECO:0007669"/>
    <property type="project" value="InterPro"/>
</dbReference>
<accession>A0A855X6A4</accession>
<keyword evidence="5" id="KW-0812">Transmembrane</keyword>
<organism evidence="9 10">
    <name type="scientific">candidate division GN15 bacterium</name>
    <dbReference type="NCBI Taxonomy" id="2072418"/>
    <lineage>
        <taxon>Bacteria</taxon>
        <taxon>candidate division GN15</taxon>
    </lineage>
</organism>
<dbReference type="Pfam" id="PF02321">
    <property type="entry name" value="OEP"/>
    <property type="match status" value="2"/>
</dbReference>
<dbReference type="GO" id="GO:1990281">
    <property type="term" value="C:efflux pump complex"/>
    <property type="evidence" value="ECO:0007669"/>
    <property type="project" value="TreeGrafter"/>
</dbReference>
<keyword evidence="6" id="KW-0472">Membrane</keyword>
<dbReference type="PANTHER" id="PTHR30026">
    <property type="entry name" value="OUTER MEMBRANE PROTEIN TOLC"/>
    <property type="match status" value="1"/>
</dbReference>
<dbReference type="GO" id="GO:0009279">
    <property type="term" value="C:cell outer membrane"/>
    <property type="evidence" value="ECO:0007669"/>
    <property type="project" value="UniProtKB-SubCell"/>
</dbReference>
<evidence type="ECO:0000256" key="1">
    <source>
        <dbReference type="ARBA" id="ARBA00004442"/>
    </source>
</evidence>
<dbReference type="Gene3D" id="1.20.1600.10">
    <property type="entry name" value="Outer membrane efflux proteins (OEP)"/>
    <property type="match status" value="1"/>
</dbReference>
<dbReference type="AlphaFoldDB" id="A0A855X6A4"/>
<evidence type="ECO:0000256" key="6">
    <source>
        <dbReference type="ARBA" id="ARBA00023136"/>
    </source>
</evidence>
<evidence type="ECO:0000256" key="3">
    <source>
        <dbReference type="ARBA" id="ARBA00022448"/>
    </source>
</evidence>
<evidence type="ECO:0000313" key="10">
    <source>
        <dbReference type="Proteomes" id="UP000250918"/>
    </source>
</evidence>
<dbReference type="EMBL" id="PQAP01000076">
    <property type="protein sequence ID" value="PWB72736.1"/>
    <property type="molecule type" value="Genomic_DNA"/>
</dbReference>
<dbReference type="PANTHER" id="PTHR30026:SF21">
    <property type="entry name" value="SLR1270 PROTEIN"/>
    <property type="match status" value="1"/>
</dbReference>
<keyword evidence="8" id="KW-0732">Signal</keyword>
<sequence>MCMKLRIMMIAALIGLPLVAGAQQLTLEKAISLSQQQSPMARIASQRVIEASARAAEARSAFLPMIRVTSGYTASNNAVNGFMFALNQGQFALAGDLNNPPSADNFQASAMVGLSVFNGGRDLANLQAAGAAHSGTQFVYKATTQEVALGVTRMYLAVLTAQEAVRASSAAVDAYAATEEVMKSRVNNGTALKTDLLNIQVEKARAEEQLLRARNGLALAKDGLRLAIGLDTMTYTEFETLDQLQQPALTDTVPGTRPEVQAYDLFARAAAKEYRAAWGGFLPSITAFASADYNKGLKFEHANNSWTAGLQMNWTIFDGFFTSSSVREKKARMKAANESARLTRLQTSVELTSARNGYKEATERVTVMQRTVELADEAARLTRARFDQGLALTSNVIDAENNLVQATVGLAQAKADKLNAQAQLRRALSLPLPGEK</sequence>
<comment type="subcellular location">
    <subcellularLocation>
        <location evidence="1">Cell outer membrane</location>
    </subcellularLocation>
</comment>
<name>A0A855X6A4_9BACT</name>
<dbReference type="SUPFAM" id="SSF56954">
    <property type="entry name" value="Outer membrane efflux proteins (OEP)"/>
    <property type="match status" value="1"/>
</dbReference>
<evidence type="ECO:0000313" key="9">
    <source>
        <dbReference type="EMBL" id="PWB72736.1"/>
    </source>
</evidence>
<keyword evidence="4" id="KW-1134">Transmembrane beta strand</keyword>
<comment type="similarity">
    <text evidence="2">Belongs to the outer membrane factor (OMF) (TC 1.B.17) family.</text>
</comment>
<keyword evidence="7" id="KW-0998">Cell outer membrane</keyword>
<evidence type="ECO:0008006" key="11">
    <source>
        <dbReference type="Google" id="ProtNLM"/>
    </source>
</evidence>
<evidence type="ECO:0000256" key="8">
    <source>
        <dbReference type="SAM" id="SignalP"/>
    </source>
</evidence>
<keyword evidence="3" id="KW-0813">Transport</keyword>
<feature type="chain" id="PRO_5032817980" description="TolC family protein" evidence="8">
    <location>
        <begin position="23"/>
        <end position="436"/>
    </location>
</feature>
<protein>
    <recommendedName>
        <fullName evidence="11">TolC family protein</fullName>
    </recommendedName>
</protein>
<evidence type="ECO:0000256" key="2">
    <source>
        <dbReference type="ARBA" id="ARBA00007613"/>
    </source>
</evidence>
<proteinExistence type="inferred from homology"/>
<feature type="signal peptide" evidence="8">
    <location>
        <begin position="1"/>
        <end position="22"/>
    </location>
</feature>
<comment type="caution">
    <text evidence="9">The sequence shown here is derived from an EMBL/GenBank/DDBJ whole genome shotgun (WGS) entry which is preliminary data.</text>
</comment>
<dbReference type="Proteomes" id="UP000250918">
    <property type="component" value="Unassembled WGS sequence"/>
</dbReference>
<evidence type="ECO:0000256" key="5">
    <source>
        <dbReference type="ARBA" id="ARBA00022692"/>
    </source>
</evidence>
<evidence type="ECO:0000256" key="4">
    <source>
        <dbReference type="ARBA" id="ARBA00022452"/>
    </source>
</evidence>
<gene>
    <name evidence="9" type="ORF">C3F09_06170</name>
</gene>
<dbReference type="InterPro" id="IPR003423">
    <property type="entry name" value="OMP_efflux"/>
</dbReference>
<evidence type="ECO:0000256" key="7">
    <source>
        <dbReference type="ARBA" id="ARBA00023237"/>
    </source>
</evidence>